<dbReference type="RefSeq" id="WP_131850714.1">
    <property type="nucleotide sequence ID" value="NZ_SKFH01000003.1"/>
</dbReference>
<feature type="signal peptide" evidence="1">
    <location>
        <begin position="1"/>
        <end position="21"/>
    </location>
</feature>
<evidence type="ECO:0008006" key="4">
    <source>
        <dbReference type="Google" id="ProtNLM"/>
    </source>
</evidence>
<organism evidence="2 3">
    <name type="scientific">Flaviaesturariibacter aridisoli</name>
    <dbReference type="NCBI Taxonomy" id="2545761"/>
    <lineage>
        <taxon>Bacteria</taxon>
        <taxon>Pseudomonadati</taxon>
        <taxon>Bacteroidota</taxon>
        <taxon>Chitinophagia</taxon>
        <taxon>Chitinophagales</taxon>
        <taxon>Chitinophagaceae</taxon>
        <taxon>Flaviaestuariibacter</taxon>
    </lineage>
</organism>
<accession>A0A4R4E8M2</accession>
<dbReference type="Proteomes" id="UP000295164">
    <property type="component" value="Unassembled WGS sequence"/>
</dbReference>
<keyword evidence="3" id="KW-1185">Reference proteome</keyword>
<protein>
    <recommendedName>
        <fullName evidence="4">YD repeat-containing protein</fullName>
    </recommendedName>
</protein>
<reference evidence="2 3" key="1">
    <citation type="submission" date="2019-03" db="EMBL/GenBank/DDBJ databases">
        <authorList>
            <person name="Kim M.K.M."/>
        </authorList>
    </citation>
    <scope>NUCLEOTIDE SEQUENCE [LARGE SCALE GENOMIC DNA]</scope>
    <source>
        <strain evidence="2 3">17J68-15</strain>
    </source>
</reference>
<feature type="chain" id="PRO_5020857821" description="YD repeat-containing protein" evidence="1">
    <location>
        <begin position="22"/>
        <end position="258"/>
    </location>
</feature>
<proteinExistence type="predicted"/>
<dbReference type="EMBL" id="SKFH01000003">
    <property type="protein sequence ID" value="TCZ74115.1"/>
    <property type="molecule type" value="Genomic_DNA"/>
</dbReference>
<dbReference type="OrthoDB" id="628406at2"/>
<keyword evidence="1" id="KW-0732">Signal</keyword>
<sequence length="258" mass="29960">MKTVILAILSLLLAESGQAQYDYPIDTYSASDMNVKGKVKRITEVRVYTDKKGRVNNGEQKMKYVYDFDASGRLTSVQVFELKSGEELERTSTYTYVGDKVSRINTKEAYVNPYTNVFSYSASQVFVRNGDGDLLEARTLSNGRVTETKYYGAGHSTYRNRYVYEYNGDGQVQKRFYKDDAEAHRKYYSSEAYQYNRSGDRQKKERYNNEGALDDISNYTYTYGSQNNWTKCSSVSYAPGEDEEDHIYTQYTRVYEYY</sequence>
<comment type="caution">
    <text evidence="2">The sequence shown here is derived from an EMBL/GenBank/DDBJ whole genome shotgun (WGS) entry which is preliminary data.</text>
</comment>
<dbReference type="AlphaFoldDB" id="A0A4R4E8M2"/>
<evidence type="ECO:0000256" key="1">
    <source>
        <dbReference type="SAM" id="SignalP"/>
    </source>
</evidence>
<evidence type="ECO:0000313" key="2">
    <source>
        <dbReference type="EMBL" id="TCZ74115.1"/>
    </source>
</evidence>
<gene>
    <name evidence="2" type="ORF">E0486_03300</name>
</gene>
<name>A0A4R4E8M2_9BACT</name>
<evidence type="ECO:0000313" key="3">
    <source>
        <dbReference type="Proteomes" id="UP000295164"/>
    </source>
</evidence>